<keyword evidence="14" id="KW-1185">Reference proteome</keyword>
<proteinExistence type="inferred from homology"/>
<sequence>MAALRWGICSAGKISHDFLVGLKALPETSHSILAVAARSLESAQAFATKHSIPQAYGSYEELAKDPQLDVIYIGTIHPSHLNCAKMMVEAGKAVLCEKPLTMNSEETKQLIAFAREKNVFLMEAVWMRFFPAMFELRRLIASGSIGDINYVNVSFGFQSKRLVDPKLGGGATLDIGVYAINFTSMVFGGEKPEKIHAEGTLSDEGTDNLAAVTITYPGGRIAQLSISIKADLPCEAFVYGTKGQLKVPKWFWCPTKLETPEGTKEFPLPKPYQPTNFANSEGMCYEAEEVRRCLQEGKKESDIMTLNETQLVADIMDDIMKQLGVIYFK</sequence>
<dbReference type="InterPro" id="IPR055170">
    <property type="entry name" value="GFO_IDH_MocA-like_dom"/>
</dbReference>
<reference evidence="14" key="1">
    <citation type="journal article" date="2010" name="Nature">
        <title>The Amphimedon queenslandica genome and the evolution of animal complexity.</title>
        <authorList>
            <person name="Srivastava M."/>
            <person name="Simakov O."/>
            <person name="Chapman J."/>
            <person name="Fahey B."/>
            <person name="Gauthier M.E."/>
            <person name="Mitros T."/>
            <person name="Richards G.S."/>
            <person name="Conaco C."/>
            <person name="Dacre M."/>
            <person name="Hellsten U."/>
            <person name="Larroux C."/>
            <person name="Putnam N.H."/>
            <person name="Stanke M."/>
            <person name="Adamska M."/>
            <person name="Darling A."/>
            <person name="Degnan S.M."/>
            <person name="Oakley T.H."/>
            <person name="Plachetzki D.C."/>
            <person name="Zhai Y."/>
            <person name="Adamski M."/>
            <person name="Calcino A."/>
            <person name="Cummins S.F."/>
            <person name="Goodstein D.M."/>
            <person name="Harris C."/>
            <person name="Jackson D.J."/>
            <person name="Leys S.P."/>
            <person name="Shu S."/>
            <person name="Woodcroft B.J."/>
            <person name="Vervoort M."/>
            <person name="Kosik K.S."/>
            <person name="Manning G."/>
            <person name="Degnan B.M."/>
            <person name="Rokhsar D.S."/>
        </authorList>
    </citation>
    <scope>NUCLEOTIDE SEQUENCE [LARGE SCALE GENOMIC DNA]</scope>
</reference>
<dbReference type="Gene3D" id="3.40.50.720">
    <property type="entry name" value="NAD(P)-binding Rossmann-like Domain"/>
    <property type="match status" value="1"/>
</dbReference>
<dbReference type="PANTHER" id="PTHR22604:SF105">
    <property type="entry name" value="TRANS-1,2-DIHYDROBENZENE-1,2-DIOL DEHYDROGENASE"/>
    <property type="match status" value="1"/>
</dbReference>
<feature type="domain" description="GFO/IDH/MocA-like oxidoreductase" evidence="12">
    <location>
        <begin position="135"/>
        <end position="245"/>
    </location>
</feature>
<dbReference type="InterPro" id="IPR000683">
    <property type="entry name" value="Gfo/Idh/MocA-like_OxRdtase_N"/>
</dbReference>
<evidence type="ECO:0000256" key="6">
    <source>
        <dbReference type="ARBA" id="ARBA00042926"/>
    </source>
</evidence>
<accession>A0AAN0IDR6</accession>
<evidence type="ECO:0000259" key="12">
    <source>
        <dbReference type="Pfam" id="PF22725"/>
    </source>
</evidence>
<keyword evidence="2" id="KW-0560">Oxidoreductase</keyword>
<organism evidence="13 14">
    <name type="scientific">Amphimedon queenslandica</name>
    <name type="common">Sponge</name>
    <dbReference type="NCBI Taxonomy" id="400682"/>
    <lineage>
        <taxon>Eukaryota</taxon>
        <taxon>Metazoa</taxon>
        <taxon>Porifera</taxon>
        <taxon>Demospongiae</taxon>
        <taxon>Heteroscleromorpha</taxon>
        <taxon>Haplosclerida</taxon>
        <taxon>Niphatidae</taxon>
        <taxon>Amphimedon</taxon>
    </lineage>
</organism>
<evidence type="ECO:0000256" key="2">
    <source>
        <dbReference type="ARBA" id="ARBA00023002"/>
    </source>
</evidence>
<evidence type="ECO:0000256" key="10">
    <source>
        <dbReference type="ARBA" id="ARBA00049233"/>
    </source>
</evidence>
<evidence type="ECO:0000259" key="11">
    <source>
        <dbReference type="Pfam" id="PF01408"/>
    </source>
</evidence>
<dbReference type="GO" id="GO:0047115">
    <property type="term" value="F:trans-1,2-dihydrobenzene-1,2-diol dehydrogenase activity"/>
    <property type="evidence" value="ECO:0007669"/>
    <property type="project" value="UniProtKB-EC"/>
</dbReference>
<evidence type="ECO:0000313" key="13">
    <source>
        <dbReference type="EnsemblMetazoa" id="XP_003386218.1"/>
    </source>
</evidence>
<dbReference type="AlphaFoldDB" id="A0AAN0IDR6"/>
<dbReference type="SUPFAM" id="SSF55347">
    <property type="entry name" value="Glyceraldehyde-3-phosphate dehydrogenase-like, C-terminal domain"/>
    <property type="match status" value="1"/>
</dbReference>
<dbReference type="SUPFAM" id="SSF51735">
    <property type="entry name" value="NAD(P)-binding Rossmann-fold domains"/>
    <property type="match status" value="1"/>
</dbReference>
<dbReference type="GO" id="GO:0000166">
    <property type="term" value="F:nucleotide binding"/>
    <property type="evidence" value="ECO:0007669"/>
    <property type="project" value="InterPro"/>
</dbReference>
<evidence type="ECO:0000256" key="5">
    <source>
        <dbReference type="ARBA" id="ARBA00040603"/>
    </source>
</evidence>
<dbReference type="EC" id="1.1.1.179" evidence="4"/>
<dbReference type="Pfam" id="PF01408">
    <property type="entry name" value="GFO_IDH_MocA"/>
    <property type="match status" value="1"/>
</dbReference>
<evidence type="ECO:0000313" key="14">
    <source>
        <dbReference type="Proteomes" id="UP000007879"/>
    </source>
</evidence>
<dbReference type="EnsemblMetazoa" id="XM_003386170.3">
    <property type="protein sequence ID" value="XP_003386218.1"/>
    <property type="gene ID" value="LOC100640997"/>
</dbReference>
<comment type="catalytic activity">
    <reaction evidence="10">
        <text>D-xylose + NADP(+) = D-xylono-1,5-lactone + NADPH + H(+)</text>
        <dbReference type="Rhea" id="RHEA:22000"/>
        <dbReference type="ChEBI" id="CHEBI:15378"/>
        <dbReference type="ChEBI" id="CHEBI:15867"/>
        <dbReference type="ChEBI" id="CHEBI:53455"/>
        <dbReference type="ChEBI" id="CHEBI:57783"/>
        <dbReference type="ChEBI" id="CHEBI:58349"/>
        <dbReference type="EC" id="1.1.1.179"/>
    </reaction>
</comment>
<dbReference type="EC" id="1.3.1.20" evidence="3"/>
<feature type="domain" description="Gfo/Idh/MocA-like oxidoreductase N-terminal" evidence="11">
    <location>
        <begin position="4"/>
        <end position="122"/>
    </location>
</feature>
<dbReference type="PANTHER" id="PTHR22604">
    <property type="entry name" value="OXIDOREDUCTASES"/>
    <property type="match status" value="1"/>
</dbReference>
<dbReference type="KEGG" id="aqu:100640997"/>
<evidence type="ECO:0000256" key="9">
    <source>
        <dbReference type="ARBA" id="ARBA00047423"/>
    </source>
</evidence>
<evidence type="ECO:0000256" key="3">
    <source>
        <dbReference type="ARBA" id="ARBA00038853"/>
    </source>
</evidence>
<reference evidence="13" key="2">
    <citation type="submission" date="2024-06" db="UniProtKB">
        <authorList>
            <consortium name="EnsemblMetazoa"/>
        </authorList>
    </citation>
    <scope>IDENTIFICATION</scope>
</reference>
<comment type="catalytic activity">
    <reaction evidence="9">
        <text>(1R,2R)-1,2-dihydrobenzene-1,2-diol + NADP(+) = catechol + NADPH + H(+)</text>
        <dbReference type="Rhea" id="RHEA:16729"/>
        <dbReference type="ChEBI" id="CHEBI:10702"/>
        <dbReference type="ChEBI" id="CHEBI:15378"/>
        <dbReference type="ChEBI" id="CHEBI:18135"/>
        <dbReference type="ChEBI" id="CHEBI:57783"/>
        <dbReference type="ChEBI" id="CHEBI:58349"/>
        <dbReference type="EC" id="1.3.1.20"/>
    </reaction>
</comment>
<dbReference type="GeneID" id="100640997"/>
<dbReference type="RefSeq" id="XP_003386218.1">
    <property type="nucleotide sequence ID" value="XM_003386170.3"/>
</dbReference>
<dbReference type="Gene3D" id="3.30.360.10">
    <property type="entry name" value="Dihydrodipicolinate Reductase, domain 2"/>
    <property type="match status" value="1"/>
</dbReference>
<evidence type="ECO:0000256" key="4">
    <source>
        <dbReference type="ARBA" id="ARBA00038984"/>
    </source>
</evidence>
<comment type="similarity">
    <text evidence="1">Belongs to the Gfo/Idh/MocA family.</text>
</comment>
<evidence type="ECO:0000256" key="8">
    <source>
        <dbReference type="ARBA" id="ARBA00043025"/>
    </source>
</evidence>
<evidence type="ECO:0000256" key="7">
    <source>
        <dbReference type="ARBA" id="ARBA00042988"/>
    </source>
</evidence>
<protein>
    <recommendedName>
        <fullName evidence="5">Trans-1,2-dihydrobenzene-1,2-diol dehydrogenase</fullName>
        <ecNumber evidence="4">1.1.1.179</ecNumber>
        <ecNumber evidence="3">1.3.1.20</ecNumber>
    </recommendedName>
    <alternativeName>
        <fullName evidence="8">D-xylose 1-dehydrogenase</fullName>
    </alternativeName>
    <alternativeName>
        <fullName evidence="7">D-xylose-NADP dehydrogenase</fullName>
    </alternativeName>
    <alternativeName>
        <fullName evidence="6">Dimeric dihydrodiol dehydrogenase</fullName>
    </alternativeName>
</protein>
<evidence type="ECO:0000256" key="1">
    <source>
        <dbReference type="ARBA" id="ARBA00010928"/>
    </source>
</evidence>
<dbReference type="Pfam" id="PF22725">
    <property type="entry name" value="GFO_IDH_MocA_C3"/>
    <property type="match status" value="1"/>
</dbReference>
<dbReference type="GO" id="GO:0047837">
    <property type="term" value="F:D-xylose 1-dehydrogenase (NADP+) activity"/>
    <property type="evidence" value="ECO:0007669"/>
    <property type="project" value="UniProtKB-EC"/>
</dbReference>
<dbReference type="InterPro" id="IPR050984">
    <property type="entry name" value="Gfo/Idh/MocA_domain"/>
</dbReference>
<name>A0AAN0IDR6_AMPQE</name>
<dbReference type="Proteomes" id="UP000007879">
    <property type="component" value="Unassembled WGS sequence"/>
</dbReference>
<dbReference type="InterPro" id="IPR036291">
    <property type="entry name" value="NAD(P)-bd_dom_sf"/>
</dbReference>